<dbReference type="GeneID" id="54278427"/>
<evidence type="ECO:0000313" key="2">
    <source>
        <dbReference type="Proteomes" id="UP000799778"/>
    </source>
</evidence>
<name>A0A6A5Y5H2_9PLEO</name>
<gene>
    <name evidence="1" type="ORF">BU24DRAFT_132468</name>
</gene>
<protein>
    <submittedName>
        <fullName evidence="1">Uncharacterized protein</fullName>
    </submittedName>
</protein>
<dbReference type="EMBL" id="ML978067">
    <property type="protein sequence ID" value="KAF2020030.1"/>
    <property type="molecule type" value="Genomic_DNA"/>
</dbReference>
<evidence type="ECO:0000313" key="1">
    <source>
        <dbReference type="EMBL" id="KAF2020030.1"/>
    </source>
</evidence>
<dbReference type="RefSeq" id="XP_033388369.1">
    <property type="nucleotide sequence ID" value="XM_033521030.1"/>
</dbReference>
<organism evidence="1 2">
    <name type="scientific">Aaosphaeria arxii CBS 175.79</name>
    <dbReference type="NCBI Taxonomy" id="1450172"/>
    <lineage>
        <taxon>Eukaryota</taxon>
        <taxon>Fungi</taxon>
        <taxon>Dikarya</taxon>
        <taxon>Ascomycota</taxon>
        <taxon>Pezizomycotina</taxon>
        <taxon>Dothideomycetes</taxon>
        <taxon>Pleosporomycetidae</taxon>
        <taxon>Pleosporales</taxon>
        <taxon>Pleosporales incertae sedis</taxon>
        <taxon>Aaosphaeria</taxon>
    </lineage>
</organism>
<accession>A0A6A5Y5H2</accession>
<keyword evidence="2" id="KW-1185">Reference proteome</keyword>
<reference evidence="1" key="1">
    <citation type="journal article" date="2020" name="Stud. Mycol.">
        <title>101 Dothideomycetes genomes: a test case for predicting lifestyles and emergence of pathogens.</title>
        <authorList>
            <person name="Haridas S."/>
            <person name="Albert R."/>
            <person name="Binder M."/>
            <person name="Bloem J."/>
            <person name="Labutti K."/>
            <person name="Salamov A."/>
            <person name="Andreopoulos B."/>
            <person name="Baker S."/>
            <person name="Barry K."/>
            <person name="Bills G."/>
            <person name="Bluhm B."/>
            <person name="Cannon C."/>
            <person name="Castanera R."/>
            <person name="Culley D."/>
            <person name="Daum C."/>
            <person name="Ezra D."/>
            <person name="Gonzalez J."/>
            <person name="Henrissat B."/>
            <person name="Kuo A."/>
            <person name="Liang C."/>
            <person name="Lipzen A."/>
            <person name="Lutzoni F."/>
            <person name="Magnuson J."/>
            <person name="Mondo S."/>
            <person name="Nolan M."/>
            <person name="Ohm R."/>
            <person name="Pangilinan J."/>
            <person name="Park H.-J."/>
            <person name="Ramirez L."/>
            <person name="Alfaro M."/>
            <person name="Sun H."/>
            <person name="Tritt A."/>
            <person name="Yoshinaga Y."/>
            <person name="Zwiers L.-H."/>
            <person name="Turgeon B."/>
            <person name="Goodwin S."/>
            <person name="Spatafora J."/>
            <person name="Crous P."/>
            <person name="Grigoriev I."/>
        </authorList>
    </citation>
    <scope>NUCLEOTIDE SEQUENCE</scope>
    <source>
        <strain evidence="1">CBS 175.79</strain>
    </source>
</reference>
<dbReference type="AlphaFoldDB" id="A0A6A5Y5H2"/>
<proteinExistence type="predicted"/>
<dbReference type="Proteomes" id="UP000799778">
    <property type="component" value="Unassembled WGS sequence"/>
</dbReference>
<sequence>MEGGGERKVYIPLFTCFPLPFCPLSTFHDFCLYILKGFASCIWHCNCTCHIQFSVFSWRSCKGSRWIRESVRHTHRLRVYENWRSEHRHMGSKNMNRMNEWKDERMNKSIRACVRCAYGLKR</sequence>